<dbReference type="Proteomes" id="UP000596661">
    <property type="component" value="Chromosome 2"/>
</dbReference>
<evidence type="ECO:0000313" key="3">
    <source>
        <dbReference type="EnsemblPlants" id="cds.evm.model.02.943"/>
    </source>
</evidence>
<keyword evidence="4" id="KW-1185">Reference proteome</keyword>
<dbReference type="InterPro" id="IPR013083">
    <property type="entry name" value="Znf_RING/FYVE/PHD"/>
</dbReference>
<name>A0A803P3B1_CANSA</name>
<keyword evidence="1" id="KW-0862">Zinc</keyword>
<dbReference type="Pfam" id="PF13639">
    <property type="entry name" value="zf-RING_2"/>
    <property type="match status" value="1"/>
</dbReference>
<protein>
    <recommendedName>
        <fullName evidence="2">RING-type domain-containing protein</fullName>
    </recommendedName>
</protein>
<dbReference type="EnsemblPlants" id="evm.model.02.943">
    <property type="protein sequence ID" value="cds.evm.model.02.943"/>
    <property type="gene ID" value="evm.TU.02.943"/>
</dbReference>
<organism evidence="3 4">
    <name type="scientific">Cannabis sativa</name>
    <name type="common">Hemp</name>
    <name type="synonym">Marijuana</name>
    <dbReference type="NCBI Taxonomy" id="3483"/>
    <lineage>
        <taxon>Eukaryota</taxon>
        <taxon>Viridiplantae</taxon>
        <taxon>Streptophyta</taxon>
        <taxon>Embryophyta</taxon>
        <taxon>Tracheophyta</taxon>
        <taxon>Spermatophyta</taxon>
        <taxon>Magnoliopsida</taxon>
        <taxon>eudicotyledons</taxon>
        <taxon>Gunneridae</taxon>
        <taxon>Pentapetalae</taxon>
        <taxon>rosids</taxon>
        <taxon>fabids</taxon>
        <taxon>Rosales</taxon>
        <taxon>Cannabaceae</taxon>
        <taxon>Cannabis</taxon>
    </lineage>
</organism>
<keyword evidence="1" id="KW-0863">Zinc-finger</keyword>
<dbReference type="Gramene" id="evm.model.02.943">
    <property type="protein sequence ID" value="cds.evm.model.02.943"/>
    <property type="gene ID" value="evm.TU.02.943"/>
</dbReference>
<evidence type="ECO:0000313" key="4">
    <source>
        <dbReference type="Proteomes" id="UP000596661"/>
    </source>
</evidence>
<dbReference type="GO" id="GO:0061630">
    <property type="term" value="F:ubiquitin protein ligase activity"/>
    <property type="evidence" value="ECO:0007669"/>
    <property type="project" value="TreeGrafter"/>
</dbReference>
<proteinExistence type="predicted"/>
<dbReference type="EMBL" id="UZAU01000144">
    <property type="status" value="NOT_ANNOTATED_CDS"/>
    <property type="molecule type" value="Genomic_DNA"/>
</dbReference>
<dbReference type="GO" id="GO:0006511">
    <property type="term" value="P:ubiquitin-dependent protein catabolic process"/>
    <property type="evidence" value="ECO:0007669"/>
    <property type="project" value="TreeGrafter"/>
</dbReference>
<dbReference type="CDD" id="cd16448">
    <property type="entry name" value="RING-H2"/>
    <property type="match status" value="1"/>
</dbReference>
<dbReference type="PANTHER" id="PTHR22765">
    <property type="entry name" value="RING FINGER AND PROTEASE ASSOCIATED DOMAIN-CONTAINING"/>
    <property type="match status" value="1"/>
</dbReference>
<dbReference type="InterPro" id="IPR051826">
    <property type="entry name" value="E3_ubiquitin-ligase_domain"/>
</dbReference>
<dbReference type="PANTHER" id="PTHR22765:SF434">
    <property type="entry name" value="GB|AAD18119.1-RELATED"/>
    <property type="match status" value="1"/>
</dbReference>
<dbReference type="PROSITE" id="PS50089">
    <property type="entry name" value="ZF_RING_2"/>
    <property type="match status" value="1"/>
</dbReference>
<dbReference type="Gene3D" id="3.30.40.10">
    <property type="entry name" value="Zinc/RING finger domain, C3HC4 (zinc finger)"/>
    <property type="match status" value="1"/>
</dbReference>
<reference evidence="3" key="2">
    <citation type="submission" date="2021-03" db="UniProtKB">
        <authorList>
            <consortium name="EnsemblPlants"/>
        </authorList>
    </citation>
    <scope>IDENTIFICATION</scope>
</reference>
<dbReference type="AlphaFoldDB" id="A0A803P3B1"/>
<accession>A0A803P3B1</accession>
<sequence length="193" mass="21345">MGALISTLFICIPLQNSTDLYYSLNLIEYLPYPSLSLSLSLYIYMATLVFSNSNVRPSNFPMIDQVFDLDEVLTLADQDSIRPPGDDHNHQITEVVRDNSVVLGSQAKIYTRLTDLQKGSSGTLTAPNVEYSCMVCMESFHYSGGRTGLRIPCGHVYHADCIAAWISVCDSCPLCRCRISTAEQFSGALPKQT</sequence>
<reference evidence="3" key="1">
    <citation type="submission" date="2018-11" db="EMBL/GenBank/DDBJ databases">
        <authorList>
            <person name="Grassa J C."/>
        </authorList>
    </citation>
    <scope>NUCLEOTIDE SEQUENCE [LARGE SCALE GENOMIC DNA]</scope>
</reference>
<dbReference type="GO" id="GO:0008270">
    <property type="term" value="F:zinc ion binding"/>
    <property type="evidence" value="ECO:0007669"/>
    <property type="project" value="UniProtKB-KW"/>
</dbReference>
<keyword evidence="1" id="KW-0479">Metal-binding</keyword>
<feature type="domain" description="RING-type" evidence="2">
    <location>
        <begin position="133"/>
        <end position="176"/>
    </location>
</feature>
<dbReference type="InterPro" id="IPR001841">
    <property type="entry name" value="Znf_RING"/>
</dbReference>
<evidence type="ECO:0000256" key="1">
    <source>
        <dbReference type="PROSITE-ProRule" id="PRU00175"/>
    </source>
</evidence>
<evidence type="ECO:0000259" key="2">
    <source>
        <dbReference type="PROSITE" id="PS50089"/>
    </source>
</evidence>
<dbReference type="SUPFAM" id="SSF57850">
    <property type="entry name" value="RING/U-box"/>
    <property type="match status" value="1"/>
</dbReference>
<dbReference type="SMART" id="SM00184">
    <property type="entry name" value="RING"/>
    <property type="match status" value="1"/>
</dbReference>